<proteinExistence type="predicted"/>
<evidence type="ECO:0000313" key="4">
    <source>
        <dbReference type="Proteomes" id="UP001412239"/>
    </source>
</evidence>
<feature type="region of interest" description="Disordered" evidence="1">
    <location>
        <begin position="1"/>
        <end position="94"/>
    </location>
</feature>
<dbReference type="SUPFAM" id="SSF54695">
    <property type="entry name" value="POZ domain"/>
    <property type="match status" value="1"/>
</dbReference>
<dbReference type="Gene3D" id="3.30.710.10">
    <property type="entry name" value="Potassium Channel Kv1.1, Chain A"/>
    <property type="match status" value="1"/>
</dbReference>
<dbReference type="EMBL" id="LN890960">
    <property type="protein sequence ID" value="CUS14355.1"/>
    <property type="molecule type" value="Genomic_DNA"/>
</dbReference>
<evidence type="ECO:0000256" key="1">
    <source>
        <dbReference type="SAM" id="MobiDB-lite"/>
    </source>
</evidence>
<evidence type="ECO:0000259" key="2">
    <source>
        <dbReference type="PROSITE" id="PS50097"/>
    </source>
</evidence>
<keyword evidence="4" id="KW-1185">Reference proteome</keyword>
<dbReference type="Proteomes" id="UP001412239">
    <property type="component" value="Unassembled WGS sequence"/>
</dbReference>
<dbReference type="Pfam" id="PF00651">
    <property type="entry name" value="BTB"/>
    <property type="match status" value="1"/>
</dbReference>
<dbReference type="PANTHER" id="PTHR47843:SF2">
    <property type="entry name" value="BTB DOMAIN-CONTAINING PROTEIN"/>
    <property type="match status" value="1"/>
</dbReference>
<dbReference type="InterPro" id="IPR011333">
    <property type="entry name" value="SKP1/BTB/POZ_sf"/>
</dbReference>
<dbReference type="PANTHER" id="PTHR47843">
    <property type="entry name" value="BTB DOMAIN-CONTAINING PROTEIN-RELATED"/>
    <property type="match status" value="1"/>
</dbReference>
<feature type="compositionally biased region" description="Polar residues" evidence="1">
    <location>
        <begin position="70"/>
        <end position="82"/>
    </location>
</feature>
<dbReference type="CDD" id="cd18186">
    <property type="entry name" value="BTB_POZ_ZBTB_KLHL-like"/>
    <property type="match status" value="1"/>
</dbReference>
<dbReference type="AlphaFoldDB" id="A0A292Q5X4"/>
<dbReference type="InterPro" id="IPR000210">
    <property type="entry name" value="BTB/POZ_dom"/>
</dbReference>
<gene>
    <name evidence="3" type="ORF">GSTUAT00001645001</name>
</gene>
<protein>
    <recommendedName>
        <fullName evidence="2">BTB domain-containing protein</fullName>
    </recommendedName>
</protein>
<organism evidence="3 4">
    <name type="scientific">Tuber aestivum</name>
    <name type="common">summer truffle</name>
    <dbReference type="NCBI Taxonomy" id="59557"/>
    <lineage>
        <taxon>Eukaryota</taxon>
        <taxon>Fungi</taxon>
        <taxon>Dikarya</taxon>
        <taxon>Ascomycota</taxon>
        <taxon>Pezizomycotina</taxon>
        <taxon>Pezizomycetes</taxon>
        <taxon>Pezizales</taxon>
        <taxon>Tuberaceae</taxon>
        <taxon>Tuber</taxon>
    </lineage>
</organism>
<feature type="compositionally biased region" description="Low complexity" evidence="1">
    <location>
        <begin position="15"/>
        <end position="67"/>
    </location>
</feature>
<name>A0A292Q5X4_9PEZI</name>
<sequence>MAMKKKRAGGSFRKSPSGTSGASGTPQTSGTRQATHTFQATQTPQATETPQATDAPQATDTPQATGTFKARSTPTAPVTSRTIPEMASKQSPPIPFDKFASSEIFTIRAGSDLQAFHVHKDLLAGLSDEMRNHVYNDMREGKVNVMDMGHVSPDTMQRFMEFCYSGDYLYAPGAENNEDPLKDKEATEALPILMAHAKLYVFAEMFNIASLKKLSGDKIITLTRLFGELEERAHGLAVVSLMEYVLDNIPATTESTDRLVKFLARYSGYLIEKIGGYPEFHLALASSAREDFFRVFCKWVKAEKEKEPWDDLG</sequence>
<feature type="domain" description="BTB" evidence="2">
    <location>
        <begin position="101"/>
        <end position="172"/>
    </location>
</feature>
<accession>A0A292Q5X4</accession>
<evidence type="ECO:0000313" key="3">
    <source>
        <dbReference type="EMBL" id="CUS14355.1"/>
    </source>
</evidence>
<dbReference type="PROSITE" id="PS50097">
    <property type="entry name" value="BTB"/>
    <property type="match status" value="1"/>
</dbReference>
<reference evidence="3" key="1">
    <citation type="submission" date="2015-10" db="EMBL/GenBank/DDBJ databases">
        <authorList>
            <person name="Regsiter A."/>
            <person name="william w."/>
        </authorList>
    </citation>
    <scope>NUCLEOTIDE SEQUENCE</scope>
    <source>
        <strain evidence="3">Montdore</strain>
    </source>
</reference>